<proteinExistence type="predicted"/>
<comment type="caution">
    <text evidence="3">The sequence shown here is derived from an EMBL/GenBank/DDBJ whole genome shotgun (WGS) entry which is preliminary data.</text>
</comment>
<feature type="non-terminal residue" evidence="3">
    <location>
        <position position="105"/>
    </location>
</feature>
<protein>
    <submittedName>
        <fullName evidence="3">Uncharacterized protein</fullName>
    </submittedName>
</protein>
<keyword evidence="2" id="KW-1133">Transmembrane helix</keyword>
<evidence type="ECO:0000256" key="2">
    <source>
        <dbReference type="SAM" id="Phobius"/>
    </source>
</evidence>
<keyword evidence="2" id="KW-0472">Membrane</keyword>
<organism evidence="3 4">
    <name type="scientific">[Clostridium] asparagiforme DSM 15981</name>
    <dbReference type="NCBI Taxonomy" id="518636"/>
    <lineage>
        <taxon>Bacteria</taxon>
        <taxon>Bacillati</taxon>
        <taxon>Bacillota</taxon>
        <taxon>Clostridia</taxon>
        <taxon>Lachnospirales</taxon>
        <taxon>Lachnospiraceae</taxon>
        <taxon>Enterocloster</taxon>
    </lineage>
</organism>
<dbReference type="HOGENOM" id="CLU_2242117_0_0_9"/>
<dbReference type="EMBL" id="ACCJ01000010">
    <property type="protein sequence ID" value="EEG57712.1"/>
    <property type="molecule type" value="Genomic_DNA"/>
</dbReference>
<accession>C0CT84</accession>
<gene>
    <name evidence="3" type="ORF">CLOSTASPAR_00182</name>
</gene>
<feature type="compositionally biased region" description="Low complexity" evidence="1">
    <location>
        <begin position="80"/>
        <end position="92"/>
    </location>
</feature>
<reference evidence="3 4" key="2">
    <citation type="submission" date="2009-02" db="EMBL/GenBank/DDBJ databases">
        <title>Draft genome sequence of Clostridium asparagiforme (DSM 15981).</title>
        <authorList>
            <person name="Sudarsanam P."/>
            <person name="Ley R."/>
            <person name="Guruge J."/>
            <person name="Turnbaugh P.J."/>
            <person name="Mahowald M."/>
            <person name="Liep D."/>
            <person name="Gordon J."/>
        </authorList>
    </citation>
    <scope>NUCLEOTIDE SEQUENCE [LARGE SCALE GENOMIC DNA]</scope>
    <source>
        <strain evidence="3 4">DSM 15981</strain>
    </source>
</reference>
<sequence length="105" mass="11641">MPEKNGDKPHRFINEKIVRQPLSKRQIARRIFLTAFCGILFGVLAAVCFVVSKPLAERYLGQETPEESSQITIPKDEPETSTTAVETTAASSQPVQETEPISQIV</sequence>
<feature type="compositionally biased region" description="Polar residues" evidence="1">
    <location>
        <begin position="93"/>
        <end position="105"/>
    </location>
</feature>
<keyword evidence="2" id="KW-0812">Transmembrane</keyword>
<evidence type="ECO:0000313" key="3">
    <source>
        <dbReference type="EMBL" id="EEG57712.1"/>
    </source>
</evidence>
<dbReference type="Proteomes" id="UP000004756">
    <property type="component" value="Unassembled WGS sequence"/>
</dbReference>
<feature type="transmembrane region" description="Helical" evidence="2">
    <location>
        <begin position="31"/>
        <end position="52"/>
    </location>
</feature>
<reference evidence="3 4" key="1">
    <citation type="submission" date="2009-01" db="EMBL/GenBank/DDBJ databases">
        <authorList>
            <person name="Fulton L."/>
            <person name="Clifton S."/>
            <person name="Fulton B."/>
            <person name="Xu J."/>
            <person name="Minx P."/>
            <person name="Pepin K.H."/>
            <person name="Johnson M."/>
            <person name="Bhonagiri V."/>
            <person name="Nash W.E."/>
            <person name="Mardis E.R."/>
            <person name="Wilson R.K."/>
        </authorList>
    </citation>
    <scope>NUCLEOTIDE SEQUENCE [LARGE SCALE GENOMIC DNA]</scope>
    <source>
        <strain evidence="3 4">DSM 15981</strain>
    </source>
</reference>
<dbReference type="AlphaFoldDB" id="C0CT84"/>
<evidence type="ECO:0000256" key="1">
    <source>
        <dbReference type="SAM" id="MobiDB-lite"/>
    </source>
</evidence>
<name>C0CT84_9FIRM</name>
<keyword evidence="4" id="KW-1185">Reference proteome</keyword>
<evidence type="ECO:0000313" key="4">
    <source>
        <dbReference type="Proteomes" id="UP000004756"/>
    </source>
</evidence>
<feature type="region of interest" description="Disordered" evidence="1">
    <location>
        <begin position="61"/>
        <end position="105"/>
    </location>
</feature>